<dbReference type="EMBL" id="BAAATZ010000013">
    <property type="protein sequence ID" value="GAA2728329.1"/>
    <property type="molecule type" value="Genomic_DNA"/>
</dbReference>
<keyword evidence="7 9" id="KW-0067">ATP-binding</keyword>
<accession>A0ABP6GRZ7</accession>
<dbReference type="PANTHER" id="PTHR43442">
    <property type="entry name" value="GLUCONOKINASE-RELATED"/>
    <property type="match status" value="1"/>
</dbReference>
<comment type="similarity">
    <text evidence="2 9">Belongs to the gluconokinase GntK/GntV family.</text>
</comment>
<reference evidence="11" key="1">
    <citation type="journal article" date="2019" name="Int. J. Syst. Evol. Microbiol.">
        <title>The Global Catalogue of Microorganisms (GCM) 10K type strain sequencing project: providing services to taxonomists for standard genome sequencing and annotation.</title>
        <authorList>
            <consortium name="The Broad Institute Genomics Platform"/>
            <consortium name="The Broad Institute Genome Sequencing Center for Infectious Disease"/>
            <person name="Wu L."/>
            <person name="Ma J."/>
        </authorList>
    </citation>
    <scope>NUCLEOTIDE SEQUENCE [LARGE SCALE GENOMIC DNA]</scope>
    <source>
        <strain evidence="11">JCM 8201</strain>
    </source>
</reference>
<sequence>MDVERGRPVVVVMGVSGSGKTTVGRLLARRLDVEYAEGDEFHPPANVAKMTSGSPLDDEDRRHWLDTVAEWIEERLGSGRGGVVSCSALKRRYRDVLRRAGSGVWFLQLDVDLETIEARVAERTGHFMPVSLVESQFAMLEPLGSDERGAVVDARSSPEETAENAAALLAE</sequence>
<evidence type="ECO:0000256" key="8">
    <source>
        <dbReference type="ARBA" id="ARBA00048090"/>
    </source>
</evidence>
<dbReference type="Gene3D" id="3.40.50.300">
    <property type="entry name" value="P-loop containing nucleotide triphosphate hydrolases"/>
    <property type="match status" value="1"/>
</dbReference>
<gene>
    <name evidence="10" type="ORF">GCM10010439_36290</name>
</gene>
<keyword evidence="4 9" id="KW-0808">Transferase</keyword>
<evidence type="ECO:0000256" key="5">
    <source>
        <dbReference type="ARBA" id="ARBA00022741"/>
    </source>
</evidence>
<proteinExistence type="inferred from homology"/>
<name>A0ABP6GRZ7_9ACTN</name>
<evidence type="ECO:0000256" key="2">
    <source>
        <dbReference type="ARBA" id="ARBA00008420"/>
    </source>
</evidence>
<evidence type="ECO:0000256" key="7">
    <source>
        <dbReference type="ARBA" id="ARBA00022840"/>
    </source>
</evidence>
<evidence type="ECO:0000256" key="4">
    <source>
        <dbReference type="ARBA" id="ARBA00022679"/>
    </source>
</evidence>
<dbReference type="NCBIfam" id="TIGR01313">
    <property type="entry name" value="therm_gnt_kin"/>
    <property type="match status" value="1"/>
</dbReference>
<keyword evidence="6 9" id="KW-0418">Kinase</keyword>
<evidence type="ECO:0000256" key="6">
    <source>
        <dbReference type="ARBA" id="ARBA00022777"/>
    </source>
</evidence>
<evidence type="ECO:0000313" key="11">
    <source>
        <dbReference type="Proteomes" id="UP001501842"/>
    </source>
</evidence>
<comment type="catalytic activity">
    <reaction evidence="8 9">
        <text>D-gluconate + ATP = 6-phospho-D-gluconate + ADP + H(+)</text>
        <dbReference type="Rhea" id="RHEA:19433"/>
        <dbReference type="ChEBI" id="CHEBI:15378"/>
        <dbReference type="ChEBI" id="CHEBI:18391"/>
        <dbReference type="ChEBI" id="CHEBI:30616"/>
        <dbReference type="ChEBI" id="CHEBI:58759"/>
        <dbReference type="ChEBI" id="CHEBI:456216"/>
        <dbReference type="EC" id="2.7.1.12"/>
    </reaction>
</comment>
<evidence type="ECO:0000256" key="1">
    <source>
        <dbReference type="ARBA" id="ARBA00004761"/>
    </source>
</evidence>
<evidence type="ECO:0000256" key="3">
    <source>
        <dbReference type="ARBA" id="ARBA00012054"/>
    </source>
</evidence>
<dbReference type="InterPro" id="IPR031322">
    <property type="entry name" value="Shikimate/glucono_kinase"/>
</dbReference>
<evidence type="ECO:0000313" key="10">
    <source>
        <dbReference type="EMBL" id="GAA2728329.1"/>
    </source>
</evidence>
<dbReference type="InterPro" id="IPR027417">
    <property type="entry name" value="P-loop_NTPase"/>
</dbReference>
<comment type="caution">
    <text evidence="10">The sequence shown here is derived from an EMBL/GenBank/DDBJ whole genome shotgun (WGS) entry which is preliminary data.</text>
</comment>
<dbReference type="SUPFAM" id="SSF52540">
    <property type="entry name" value="P-loop containing nucleoside triphosphate hydrolases"/>
    <property type="match status" value="1"/>
</dbReference>
<evidence type="ECO:0000256" key="9">
    <source>
        <dbReference type="RuleBase" id="RU363066"/>
    </source>
</evidence>
<dbReference type="Proteomes" id="UP001501842">
    <property type="component" value="Unassembled WGS sequence"/>
</dbReference>
<dbReference type="EC" id="2.7.1.12" evidence="3 9"/>
<comment type="pathway">
    <text evidence="1">Carbohydrate acid metabolism.</text>
</comment>
<keyword evidence="5 9" id="KW-0547">Nucleotide-binding</keyword>
<dbReference type="PANTHER" id="PTHR43442:SF3">
    <property type="entry name" value="GLUCONOKINASE-RELATED"/>
    <property type="match status" value="1"/>
</dbReference>
<keyword evidence="11" id="KW-1185">Reference proteome</keyword>
<dbReference type="Pfam" id="PF01202">
    <property type="entry name" value="SKI"/>
    <property type="match status" value="1"/>
</dbReference>
<dbReference type="InterPro" id="IPR006001">
    <property type="entry name" value="Therm_gnt_kin"/>
</dbReference>
<organism evidence="10 11">
    <name type="scientific">Actinocorallia aurantiaca</name>
    <dbReference type="NCBI Taxonomy" id="46204"/>
    <lineage>
        <taxon>Bacteria</taxon>
        <taxon>Bacillati</taxon>
        <taxon>Actinomycetota</taxon>
        <taxon>Actinomycetes</taxon>
        <taxon>Streptosporangiales</taxon>
        <taxon>Thermomonosporaceae</taxon>
        <taxon>Actinocorallia</taxon>
    </lineage>
</organism>
<protein>
    <recommendedName>
        <fullName evidence="3 9">Gluconokinase</fullName>
        <ecNumber evidence="3 9">2.7.1.12</ecNumber>
    </recommendedName>
</protein>
<dbReference type="RefSeq" id="WP_344451632.1">
    <property type="nucleotide sequence ID" value="NZ_BAAATZ010000013.1"/>
</dbReference>
<dbReference type="CDD" id="cd02021">
    <property type="entry name" value="GntK"/>
    <property type="match status" value="1"/>
</dbReference>